<dbReference type="Proteomes" id="UP001305414">
    <property type="component" value="Unassembled WGS sequence"/>
</dbReference>
<dbReference type="EMBL" id="JAWHQM010000058">
    <property type="protein sequence ID" value="KAK5635818.1"/>
    <property type="molecule type" value="Genomic_DNA"/>
</dbReference>
<protein>
    <submittedName>
        <fullName evidence="1">Uncharacterized protein</fullName>
    </submittedName>
</protein>
<evidence type="ECO:0000313" key="2">
    <source>
        <dbReference type="Proteomes" id="UP001305414"/>
    </source>
</evidence>
<name>A0AAN7UV35_9PEZI</name>
<reference evidence="1 2" key="1">
    <citation type="submission" date="2023-10" db="EMBL/GenBank/DDBJ databases">
        <title>Draft genome sequence of Xylaria bambusicola isolate GMP-LS, the root and basal stem rot pathogen of sugarcane in Indonesia.</title>
        <authorList>
            <person name="Selvaraj P."/>
            <person name="Muralishankar V."/>
            <person name="Muruganantham S."/>
            <person name="Sp S."/>
            <person name="Haryani S."/>
            <person name="Lau K.J.X."/>
            <person name="Naqvi N.I."/>
        </authorList>
    </citation>
    <scope>NUCLEOTIDE SEQUENCE [LARGE SCALE GENOMIC DNA]</scope>
    <source>
        <strain evidence="1">GMP-LS</strain>
    </source>
</reference>
<proteinExistence type="predicted"/>
<sequence length="112" mass="12981">MPLLNPYPSIKSPFQLLHPRVQVPKLPIKLLNPLSLQIIQEPLNPLRDSFRIVPEVLIRRGPRKRATKGAHRVSRVRIPLPALRGIRLDDDAFRSRAVFQHARFVRARLSFE</sequence>
<gene>
    <name evidence="1" type="ORF">RRF57_011530</name>
</gene>
<organism evidence="1 2">
    <name type="scientific">Xylaria bambusicola</name>
    <dbReference type="NCBI Taxonomy" id="326684"/>
    <lineage>
        <taxon>Eukaryota</taxon>
        <taxon>Fungi</taxon>
        <taxon>Dikarya</taxon>
        <taxon>Ascomycota</taxon>
        <taxon>Pezizomycotina</taxon>
        <taxon>Sordariomycetes</taxon>
        <taxon>Xylariomycetidae</taxon>
        <taxon>Xylariales</taxon>
        <taxon>Xylariaceae</taxon>
        <taxon>Xylaria</taxon>
    </lineage>
</organism>
<evidence type="ECO:0000313" key="1">
    <source>
        <dbReference type="EMBL" id="KAK5635818.1"/>
    </source>
</evidence>
<keyword evidence="2" id="KW-1185">Reference proteome</keyword>
<dbReference type="AlphaFoldDB" id="A0AAN7UV35"/>
<accession>A0AAN7UV35</accession>
<comment type="caution">
    <text evidence="1">The sequence shown here is derived from an EMBL/GenBank/DDBJ whole genome shotgun (WGS) entry which is preliminary data.</text>
</comment>